<gene>
    <name evidence="4" type="ORF">M8C21_006682</name>
</gene>
<feature type="non-terminal residue" evidence="4">
    <location>
        <position position="1"/>
    </location>
</feature>
<feature type="non-terminal residue" evidence="4">
    <location>
        <position position="397"/>
    </location>
</feature>
<evidence type="ECO:0000256" key="2">
    <source>
        <dbReference type="ARBA" id="ARBA00022679"/>
    </source>
</evidence>
<evidence type="ECO:0000313" key="5">
    <source>
        <dbReference type="Proteomes" id="UP001206925"/>
    </source>
</evidence>
<evidence type="ECO:0000256" key="3">
    <source>
        <dbReference type="ARBA" id="ARBA00023315"/>
    </source>
</evidence>
<keyword evidence="3" id="KW-0012">Acyltransferase</keyword>
<dbReference type="PANTHER" id="PTHR31623">
    <property type="entry name" value="F21J9.9"/>
    <property type="match status" value="1"/>
</dbReference>
<keyword evidence="2" id="KW-0808">Transferase</keyword>
<evidence type="ECO:0000313" key="4">
    <source>
        <dbReference type="EMBL" id="KAI7744057.1"/>
    </source>
</evidence>
<accession>A0AAD5GIP0</accession>
<dbReference type="GO" id="GO:0016746">
    <property type="term" value="F:acyltransferase activity"/>
    <property type="evidence" value="ECO:0007669"/>
    <property type="project" value="UniProtKB-KW"/>
</dbReference>
<dbReference type="InterPro" id="IPR023213">
    <property type="entry name" value="CAT-like_dom_sf"/>
</dbReference>
<dbReference type="Pfam" id="PF02458">
    <property type="entry name" value="Transferase"/>
    <property type="match status" value="1"/>
</dbReference>
<reference evidence="4" key="1">
    <citation type="submission" date="2022-06" db="EMBL/GenBank/DDBJ databases">
        <title>Uncovering the hologenomic basis of an extraordinary plant invasion.</title>
        <authorList>
            <person name="Bieker V.C."/>
            <person name="Martin M.D."/>
            <person name="Gilbert T."/>
            <person name="Hodgins K."/>
            <person name="Battlay P."/>
            <person name="Petersen B."/>
            <person name="Wilson J."/>
        </authorList>
    </citation>
    <scope>NUCLEOTIDE SEQUENCE</scope>
    <source>
        <strain evidence="4">AA19_3_7</strain>
        <tissue evidence="4">Leaf</tissue>
    </source>
</reference>
<proteinExistence type="inferred from homology"/>
<comment type="caution">
    <text evidence="4">The sequence shown here is derived from an EMBL/GenBank/DDBJ whole genome shotgun (WGS) entry which is preliminary data.</text>
</comment>
<organism evidence="4 5">
    <name type="scientific">Ambrosia artemisiifolia</name>
    <name type="common">Common ragweed</name>
    <dbReference type="NCBI Taxonomy" id="4212"/>
    <lineage>
        <taxon>Eukaryota</taxon>
        <taxon>Viridiplantae</taxon>
        <taxon>Streptophyta</taxon>
        <taxon>Embryophyta</taxon>
        <taxon>Tracheophyta</taxon>
        <taxon>Spermatophyta</taxon>
        <taxon>Magnoliopsida</taxon>
        <taxon>eudicotyledons</taxon>
        <taxon>Gunneridae</taxon>
        <taxon>Pentapetalae</taxon>
        <taxon>asterids</taxon>
        <taxon>campanulids</taxon>
        <taxon>Asterales</taxon>
        <taxon>Asteraceae</taxon>
        <taxon>Asteroideae</taxon>
        <taxon>Heliantheae alliance</taxon>
        <taxon>Heliantheae</taxon>
        <taxon>Ambrosia</taxon>
    </lineage>
</organism>
<dbReference type="EMBL" id="JAMZMK010007599">
    <property type="protein sequence ID" value="KAI7744057.1"/>
    <property type="molecule type" value="Genomic_DNA"/>
</dbReference>
<comment type="similarity">
    <text evidence="1">Belongs to the plant acyltransferase family.</text>
</comment>
<dbReference type="PANTHER" id="PTHR31623:SF80">
    <property type="entry name" value="DEACETYLVINDOLINE O-ACETYLTRANSFERASE"/>
    <property type="match status" value="1"/>
</dbReference>
<keyword evidence="5" id="KW-1185">Reference proteome</keyword>
<dbReference type="Gene3D" id="3.30.559.10">
    <property type="entry name" value="Chloramphenicol acetyltransferase-like domain"/>
    <property type="match status" value="2"/>
</dbReference>
<dbReference type="AlphaFoldDB" id="A0AAD5GIP0"/>
<protein>
    <submittedName>
        <fullName evidence="4">Uncharacterized protein</fullName>
    </submittedName>
</protein>
<name>A0AAD5GIP0_AMBAR</name>
<sequence>ITMISSLMRFGRRQLHTVVHREIIKPSSPTPSHLKTYNLSLFDQIVTNTFTPIVAFYPTTNVYGSFHDKTPDLKKSLSETLTKYYPFAGRHPKIAPTYVDCNDDGVEFLEASIDSTLSDFLQKSQHEDFNRLCPNGLVWYESIYNKHDPSDNVAPLAIQVNHFECGGIALAASLSHKVADGSSLISFLNDWGKVTRYMSNDSKHECSIEPYFNSFQHTNLKFSGFSIAGSNDCITRSFIFPNKKINDLKHKVTTMTKESRQPVTDPTRVDVLTWLLYKCAVASTNKNDSHSFKPTGISIPTNIRRKMIKPLPENSIGNILAVIGVQTKNESEMKPEFFINEVKKRKMELRGLKDLETVFDHFWKKVLDADVQKQQRILDVSYVCTSMCRSAAYEIDF</sequence>
<dbReference type="Proteomes" id="UP001206925">
    <property type="component" value="Unassembled WGS sequence"/>
</dbReference>
<evidence type="ECO:0000256" key="1">
    <source>
        <dbReference type="ARBA" id="ARBA00009861"/>
    </source>
</evidence>